<sequence length="558" mass="61860">MCHVAIKCAMAIFHQTLTFLPCWHLSDMTLMDRSREARRSNMAATNGLSRRRQRTSSLRDSHEEDEEMELQDTVRLRDRANRRDRDRDRERYRDRDFSNHKSHHKRRRGDSLTLGEEESTEESVADEEEHGRPTPLALKAADEMSGVKVPRKARSASVKRSHENWASGNGGFREDHRASTSSRSIEGFEANSPSSSNVSVRKKMKPNGPKTRLPKVAKSSSSVQQDDIEIEIAEVLFGLKKQSHNSKKEDDSMGKTAQNLESKDGISNNQDTKPSVSVLAQKDGASSDLGGATKKKKVEVDNSSNPVGSVVMFESEQLPTKSEISTPKSEKTSQLNVASCEASNEIDAPKVAFVMVEPQEELARRRDIKLSIEGSDCPNGPVTEEKPISADKDSCATCCKMDSTVTQASSTVLETGSPKVEKFKIDLMAPPPMVLSPELDGFNDFASYPTSTAQDINMKSLVKDEEKVERFVKKETAVQEVEEKKIEPIEGKSKSKFDFEKPNQDDGRDNACKLQQQSQKQEQQPKSGVPKVEKTGQSGSVPFHVAVAGWPNGLPPLG</sequence>
<evidence type="ECO:0000313" key="1">
    <source>
        <dbReference type="EMBL" id="KAJ0111440.1"/>
    </source>
</evidence>
<name>A0ACC1C6V7_9ROSI</name>
<reference evidence="2" key="1">
    <citation type="journal article" date="2023" name="G3 (Bethesda)">
        <title>Genome assembly and association tests identify interacting loci associated with vigor, precocity, and sex in interspecific pistachio rootstocks.</title>
        <authorList>
            <person name="Palmer W."/>
            <person name="Jacygrad E."/>
            <person name="Sagayaradj S."/>
            <person name="Cavanaugh K."/>
            <person name="Han R."/>
            <person name="Bertier L."/>
            <person name="Beede B."/>
            <person name="Kafkas S."/>
            <person name="Golino D."/>
            <person name="Preece J."/>
            <person name="Michelmore R."/>
        </authorList>
    </citation>
    <scope>NUCLEOTIDE SEQUENCE [LARGE SCALE GENOMIC DNA]</scope>
</reference>
<accession>A0ACC1C6V7</accession>
<dbReference type="Proteomes" id="UP001164250">
    <property type="component" value="Chromosome 1"/>
</dbReference>
<organism evidence="1 2">
    <name type="scientific">Pistacia atlantica</name>
    <dbReference type="NCBI Taxonomy" id="434234"/>
    <lineage>
        <taxon>Eukaryota</taxon>
        <taxon>Viridiplantae</taxon>
        <taxon>Streptophyta</taxon>
        <taxon>Embryophyta</taxon>
        <taxon>Tracheophyta</taxon>
        <taxon>Spermatophyta</taxon>
        <taxon>Magnoliopsida</taxon>
        <taxon>eudicotyledons</taxon>
        <taxon>Gunneridae</taxon>
        <taxon>Pentapetalae</taxon>
        <taxon>rosids</taxon>
        <taxon>malvids</taxon>
        <taxon>Sapindales</taxon>
        <taxon>Anacardiaceae</taxon>
        <taxon>Pistacia</taxon>
    </lineage>
</organism>
<dbReference type="EMBL" id="CM047897">
    <property type="protein sequence ID" value="KAJ0111440.1"/>
    <property type="molecule type" value="Genomic_DNA"/>
</dbReference>
<evidence type="ECO:0000313" key="2">
    <source>
        <dbReference type="Proteomes" id="UP001164250"/>
    </source>
</evidence>
<proteinExistence type="predicted"/>
<protein>
    <submittedName>
        <fullName evidence="1">Uncharacterized protein</fullName>
    </submittedName>
</protein>
<keyword evidence="2" id="KW-1185">Reference proteome</keyword>
<gene>
    <name evidence="1" type="ORF">Patl1_03382</name>
</gene>
<comment type="caution">
    <text evidence="1">The sequence shown here is derived from an EMBL/GenBank/DDBJ whole genome shotgun (WGS) entry which is preliminary data.</text>
</comment>